<dbReference type="PANTHER" id="PTHR43434">
    <property type="entry name" value="PHOSPHOGLYCOLATE PHOSPHATASE"/>
    <property type="match status" value="1"/>
</dbReference>
<dbReference type="Gene3D" id="1.10.150.240">
    <property type="entry name" value="Putative phosphatase, domain 2"/>
    <property type="match status" value="1"/>
</dbReference>
<dbReference type="NCBIfam" id="TIGR01549">
    <property type="entry name" value="HAD-SF-IA-v1"/>
    <property type="match status" value="1"/>
</dbReference>
<name>A0A3G9GAR8_9CAUL</name>
<sequence length="222" mass="24411">MRLAVFDVDGTLIDSRASIHRAAVEAAKVLNLTPPTYDEVRAIVGMSLFEALQAMRPDLDPETVAAYTREFQNAFLTFHADPDFSEALYLGAQETLERLKNDNWLIGMATGNSRRGVTRIVEKHGWGELFDVTFCADDGPSKPHPHMLQCNLTALGVGTHQAVMIGDATHDMRMARSAQVQAIGVSWGFHTVDELEAAGAHHIVHDFSELGAVLDRFVPELT</sequence>
<dbReference type="GO" id="GO:0005829">
    <property type="term" value="C:cytosol"/>
    <property type="evidence" value="ECO:0007669"/>
    <property type="project" value="TreeGrafter"/>
</dbReference>
<dbReference type="InterPro" id="IPR006439">
    <property type="entry name" value="HAD-SF_hydro_IA"/>
</dbReference>
<dbReference type="Proteomes" id="UP000278756">
    <property type="component" value="Chromosome 2"/>
</dbReference>
<dbReference type="GO" id="GO:0008967">
    <property type="term" value="F:phosphoglycolate phosphatase activity"/>
    <property type="evidence" value="ECO:0007669"/>
    <property type="project" value="TreeGrafter"/>
</dbReference>
<proteinExistence type="predicted"/>
<reference evidence="2" key="2">
    <citation type="journal article" date="2017" name="Plant Physiol. Biochem.">
        <title>Differential oxidative and antioxidative response of duckweed Lemna minor toward plant growth promoting/inhibiting bacteria.</title>
        <authorList>
            <person name="Ishizawa H."/>
            <person name="Kuroda M."/>
            <person name="Morikawa M."/>
            <person name="Ike M."/>
        </authorList>
    </citation>
    <scope>NUCLEOTIDE SEQUENCE [LARGE SCALE GENOMIC DNA]</scope>
    <source>
        <strain evidence="2">M6</strain>
    </source>
</reference>
<dbReference type="InterPro" id="IPR036412">
    <property type="entry name" value="HAD-like_sf"/>
</dbReference>
<dbReference type="SFLD" id="SFLDG01135">
    <property type="entry name" value="C1.5.6:_HAD__Beta-PGM__Phospha"/>
    <property type="match status" value="1"/>
</dbReference>
<dbReference type="SFLD" id="SFLDS00003">
    <property type="entry name" value="Haloacid_Dehalogenase"/>
    <property type="match status" value="1"/>
</dbReference>
<dbReference type="AlphaFoldDB" id="A0A3G9GAR8"/>
<dbReference type="PANTHER" id="PTHR43434:SF24">
    <property type="entry name" value="HYDROLASE-RELATED"/>
    <property type="match status" value="1"/>
</dbReference>
<dbReference type="InterPro" id="IPR041492">
    <property type="entry name" value="HAD_2"/>
</dbReference>
<reference evidence="2" key="1">
    <citation type="journal article" date="2017" name="Biotechnol. Biofuels">
        <title>Evaluation of environmental bacterial communities as a factor affecting the growth of duckweed Lemna minor.</title>
        <authorList>
            <person name="Ishizawa H."/>
            <person name="Kuroda M."/>
            <person name="Morikawa M."/>
            <person name="Ike M."/>
        </authorList>
    </citation>
    <scope>NUCLEOTIDE SEQUENCE [LARGE SCALE GENOMIC DNA]</scope>
    <source>
        <strain evidence="2">M6</strain>
    </source>
</reference>
<protein>
    <submittedName>
        <fullName evidence="1">Similar to phosphoglycolate phosphatase</fullName>
    </submittedName>
</protein>
<dbReference type="Pfam" id="PF13419">
    <property type="entry name" value="HAD_2"/>
    <property type="match status" value="1"/>
</dbReference>
<dbReference type="OrthoDB" id="9793014at2"/>
<dbReference type="RefSeq" id="WP_126424053.1">
    <property type="nucleotide sequence ID" value="NZ_AP018828.1"/>
</dbReference>
<evidence type="ECO:0000313" key="2">
    <source>
        <dbReference type="Proteomes" id="UP000278756"/>
    </source>
</evidence>
<dbReference type="InterPro" id="IPR023214">
    <property type="entry name" value="HAD_sf"/>
</dbReference>
<dbReference type="SUPFAM" id="SSF56784">
    <property type="entry name" value="HAD-like"/>
    <property type="match status" value="1"/>
</dbReference>
<dbReference type="EMBL" id="AP018828">
    <property type="protein sequence ID" value="BBF82473.1"/>
    <property type="molecule type" value="Genomic_DNA"/>
</dbReference>
<organism evidence="1 2">
    <name type="scientific">Asticcacaulis excentricus</name>
    <dbReference type="NCBI Taxonomy" id="78587"/>
    <lineage>
        <taxon>Bacteria</taxon>
        <taxon>Pseudomonadati</taxon>
        <taxon>Pseudomonadota</taxon>
        <taxon>Alphaproteobacteria</taxon>
        <taxon>Caulobacterales</taxon>
        <taxon>Caulobacteraceae</taxon>
        <taxon>Asticcacaulis</taxon>
    </lineage>
</organism>
<gene>
    <name evidence="1" type="ORF">EM6_3112</name>
</gene>
<accession>A0A3G9GAR8</accession>
<dbReference type="Gene3D" id="3.40.50.1000">
    <property type="entry name" value="HAD superfamily/HAD-like"/>
    <property type="match status" value="1"/>
</dbReference>
<dbReference type="InterPro" id="IPR023198">
    <property type="entry name" value="PGP-like_dom2"/>
</dbReference>
<dbReference type="NCBIfam" id="TIGR01509">
    <property type="entry name" value="HAD-SF-IA-v3"/>
    <property type="match status" value="1"/>
</dbReference>
<dbReference type="GO" id="GO:0006281">
    <property type="term" value="P:DNA repair"/>
    <property type="evidence" value="ECO:0007669"/>
    <property type="project" value="TreeGrafter"/>
</dbReference>
<dbReference type="SFLD" id="SFLDG01129">
    <property type="entry name" value="C1.5:_HAD__Beta-PGM__Phosphata"/>
    <property type="match status" value="1"/>
</dbReference>
<evidence type="ECO:0000313" key="1">
    <source>
        <dbReference type="EMBL" id="BBF82473.1"/>
    </source>
</evidence>
<dbReference type="InterPro" id="IPR050155">
    <property type="entry name" value="HAD-like_hydrolase_sf"/>
</dbReference>